<accession>A0A1K1MSZ3</accession>
<dbReference type="AlphaFoldDB" id="A0A1K1MSZ3"/>
<protein>
    <submittedName>
        <fullName evidence="1">Uncharacterized protein</fullName>
    </submittedName>
</protein>
<evidence type="ECO:0000313" key="2">
    <source>
        <dbReference type="Proteomes" id="UP000183788"/>
    </source>
</evidence>
<organism evidence="1 2">
    <name type="scientific">Chitinophaga sancti</name>
    <dbReference type="NCBI Taxonomy" id="1004"/>
    <lineage>
        <taxon>Bacteria</taxon>
        <taxon>Pseudomonadati</taxon>
        <taxon>Bacteroidota</taxon>
        <taxon>Chitinophagia</taxon>
        <taxon>Chitinophagales</taxon>
        <taxon>Chitinophagaceae</taxon>
        <taxon>Chitinophaga</taxon>
    </lineage>
</organism>
<dbReference type="EMBL" id="FPIZ01000002">
    <property type="protein sequence ID" value="SFW26235.1"/>
    <property type="molecule type" value="Genomic_DNA"/>
</dbReference>
<dbReference type="Proteomes" id="UP000183788">
    <property type="component" value="Unassembled WGS sequence"/>
</dbReference>
<name>A0A1K1MSZ3_9BACT</name>
<reference evidence="1 2" key="1">
    <citation type="submission" date="2016-11" db="EMBL/GenBank/DDBJ databases">
        <authorList>
            <person name="Jaros S."/>
            <person name="Januszkiewicz K."/>
            <person name="Wedrychowicz H."/>
        </authorList>
    </citation>
    <scope>NUCLEOTIDE SEQUENCE [LARGE SCALE GENOMIC DNA]</scope>
    <source>
        <strain evidence="1 2">DSM 784</strain>
    </source>
</reference>
<gene>
    <name evidence="1" type="ORF">SAMN05661012_00853</name>
</gene>
<dbReference type="STRING" id="1004.SAMN05661012_00853"/>
<evidence type="ECO:0000313" key="1">
    <source>
        <dbReference type="EMBL" id="SFW26235.1"/>
    </source>
</evidence>
<proteinExistence type="predicted"/>
<sequence>MQTVRFQQLVSAIERFDWHGFWAISLIIIHPKIVSYGNQRQINR</sequence>